<evidence type="ECO:0000256" key="2">
    <source>
        <dbReference type="SAM" id="SignalP"/>
    </source>
</evidence>
<feature type="chain" id="PRO_5029848422" evidence="2">
    <location>
        <begin position="29"/>
        <end position="125"/>
    </location>
</feature>
<dbReference type="FunCoup" id="A0A7J7CBU2">
    <property type="interactions" value="426"/>
</dbReference>
<feature type="signal peptide" evidence="2">
    <location>
        <begin position="1"/>
        <end position="28"/>
    </location>
</feature>
<dbReference type="InterPro" id="IPR051636">
    <property type="entry name" value="Plant_LTP/defense-related"/>
</dbReference>
<dbReference type="SMART" id="SM00499">
    <property type="entry name" value="AAI"/>
    <property type="match status" value="1"/>
</dbReference>
<evidence type="ECO:0000259" key="3">
    <source>
        <dbReference type="SMART" id="SM00499"/>
    </source>
</evidence>
<dbReference type="OrthoDB" id="696558at2759"/>
<reference evidence="4 5" key="1">
    <citation type="journal article" date="2020" name="Nat. Commun.">
        <title>Genome of Tripterygium wilfordii and identification of cytochrome P450 involved in triptolide biosynthesis.</title>
        <authorList>
            <person name="Tu L."/>
            <person name="Su P."/>
            <person name="Zhang Z."/>
            <person name="Gao L."/>
            <person name="Wang J."/>
            <person name="Hu T."/>
            <person name="Zhou J."/>
            <person name="Zhang Y."/>
            <person name="Zhao Y."/>
            <person name="Liu Y."/>
            <person name="Song Y."/>
            <person name="Tong Y."/>
            <person name="Lu Y."/>
            <person name="Yang J."/>
            <person name="Xu C."/>
            <person name="Jia M."/>
            <person name="Peters R.J."/>
            <person name="Huang L."/>
            <person name="Gao W."/>
        </authorList>
    </citation>
    <scope>NUCLEOTIDE SEQUENCE [LARGE SCALE GENOMIC DNA]</scope>
    <source>
        <strain evidence="5">cv. XIE 37</strain>
        <tissue evidence="4">Leaf</tissue>
    </source>
</reference>
<comment type="caution">
    <text evidence="4">The sequence shown here is derived from an EMBL/GenBank/DDBJ whole genome shotgun (WGS) entry which is preliminary data.</text>
</comment>
<dbReference type="Proteomes" id="UP000593562">
    <property type="component" value="Unassembled WGS sequence"/>
</dbReference>
<protein>
    <submittedName>
        <fullName evidence="4">Putative lipid-binding protein</fullName>
    </submittedName>
</protein>
<evidence type="ECO:0000313" key="4">
    <source>
        <dbReference type="EMBL" id="KAF5731641.1"/>
    </source>
</evidence>
<dbReference type="Pfam" id="PF14547">
    <property type="entry name" value="Hydrophob_seed"/>
    <property type="match status" value="1"/>
</dbReference>
<dbReference type="EMBL" id="JAAARO010000018">
    <property type="protein sequence ID" value="KAF5731641.1"/>
    <property type="molecule type" value="Genomic_DNA"/>
</dbReference>
<evidence type="ECO:0000313" key="5">
    <source>
        <dbReference type="Proteomes" id="UP000593562"/>
    </source>
</evidence>
<dbReference type="InParanoid" id="A0A7J7CBU2"/>
<dbReference type="AlphaFoldDB" id="A0A7J7CBU2"/>
<dbReference type="PANTHER" id="PTHR31731">
    <property type="match status" value="1"/>
</dbReference>
<organism evidence="4 5">
    <name type="scientific">Tripterygium wilfordii</name>
    <name type="common">Thunder God vine</name>
    <dbReference type="NCBI Taxonomy" id="458696"/>
    <lineage>
        <taxon>Eukaryota</taxon>
        <taxon>Viridiplantae</taxon>
        <taxon>Streptophyta</taxon>
        <taxon>Embryophyta</taxon>
        <taxon>Tracheophyta</taxon>
        <taxon>Spermatophyta</taxon>
        <taxon>Magnoliopsida</taxon>
        <taxon>eudicotyledons</taxon>
        <taxon>Gunneridae</taxon>
        <taxon>Pentapetalae</taxon>
        <taxon>rosids</taxon>
        <taxon>fabids</taxon>
        <taxon>Celastrales</taxon>
        <taxon>Celastraceae</taxon>
        <taxon>Tripterygium</taxon>
    </lineage>
</organism>
<comment type="similarity">
    <text evidence="1">Belongs to the plant LTP family. PEARLI1 subfamily.</text>
</comment>
<feature type="domain" description="Bifunctional inhibitor/plant lipid transfer protein/seed storage helical" evidence="3">
    <location>
        <begin position="42"/>
        <end position="124"/>
    </location>
</feature>
<proteinExistence type="inferred from homology"/>
<gene>
    <name evidence="4" type="ORF">HS088_TW18G00324</name>
</gene>
<keyword evidence="2" id="KW-0732">Signal</keyword>
<dbReference type="InterPro" id="IPR016140">
    <property type="entry name" value="Bifunc_inhib/LTP/seed_store"/>
</dbReference>
<dbReference type="InterPro" id="IPR036312">
    <property type="entry name" value="Bifun_inhib/LTP/seed_sf"/>
</dbReference>
<dbReference type="CDD" id="cd01958">
    <property type="entry name" value="HPS_like"/>
    <property type="match status" value="1"/>
</dbReference>
<name>A0A7J7CBU2_TRIWF</name>
<keyword evidence="5" id="KW-1185">Reference proteome</keyword>
<dbReference type="Gene3D" id="1.10.110.10">
    <property type="entry name" value="Plant lipid-transfer and hydrophobic proteins"/>
    <property type="match status" value="1"/>
</dbReference>
<accession>A0A7J7CBU2</accession>
<dbReference type="SUPFAM" id="SSF47699">
    <property type="entry name" value="Bifunctional inhibitor/lipid-transfer protein/seed storage 2S albumin"/>
    <property type="match status" value="1"/>
</dbReference>
<evidence type="ECO:0000256" key="1">
    <source>
        <dbReference type="ARBA" id="ARBA00008965"/>
    </source>
</evidence>
<sequence length="125" mass="12793">MASMSPNSTAATVLCIMIAAIFFNCVTSHPAIVAVPINLGKCPQSPLNFGVCGSWLGLVEEVIGTKPSEECCSLVKGIADLEAAVCLCSAIKANVLGVVKLKVPVAITLLLNGCGKKVPKGFSCS</sequence>
<dbReference type="InterPro" id="IPR027923">
    <property type="entry name" value="Hydrophob_seed_dom"/>
</dbReference>